<dbReference type="Proteomes" id="UP000766486">
    <property type="component" value="Unassembled WGS sequence"/>
</dbReference>
<feature type="region of interest" description="Disordered" evidence="1">
    <location>
        <begin position="398"/>
        <end position="422"/>
    </location>
</feature>
<feature type="compositionally biased region" description="Basic and acidic residues" evidence="1">
    <location>
        <begin position="357"/>
        <end position="366"/>
    </location>
</feature>
<protein>
    <submittedName>
        <fullName evidence="2">Uncharacterized protein</fullName>
    </submittedName>
</protein>
<proteinExistence type="predicted"/>
<organism evidence="2 3">
    <name type="scientific">Bionectria ochroleuca</name>
    <name type="common">Gliocladium roseum</name>
    <dbReference type="NCBI Taxonomy" id="29856"/>
    <lineage>
        <taxon>Eukaryota</taxon>
        <taxon>Fungi</taxon>
        <taxon>Dikarya</taxon>
        <taxon>Ascomycota</taxon>
        <taxon>Pezizomycotina</taxon>
        <taxon>Sordariomycetes</taxon>
        <taxon>Hypocreomycetidae</taxon>
        <taxon>Hypocreales</taxon>
        <taxon>Bionectriaceae</taxon>
        <taxon>Clonostachys</taxon>
    </lineage>
</organism>
<sequence>MEPEAENQEDQIKAGLHILRDGITQLLQRKSPREVLQEKKQDMMDNLRKEVAAIKTSAATNDTDRAKYLLELFEKWSMDQLAKKNNRSVQAAIADGSYKRKTRLLDSLHKETSVKRPRSSKRRVPPKKPTPTIPSGRARKQAVTDPLVGELYLVSWPGAKWYAGLLLPFGDLCRFGLRGDFESAGLLETVPDCFRYDKENKKFLGWATGYEDGGLMVSQRMFPVFYFDDEDDISSCTYGWVLATDLKPFDLDLVASRFHEIIKGFIEIDLRAVRRSPFVFETRPASSDDADSQDNAEHALTTAQATKERAVRDAFSNEAIMEVSMEVTHSQQHIGTAPGFVNDRTLAGAVGTTPRDSSTHVQDHSFRQSQSVSLPPVSTLLIPHSGHQPVCMKIESSQSEEIHSTPRAFYRQPTPNDEPFFG</sequence>
<evidence type="ECO:0000256" key="1">
    <source>
        <dbReference type="SAM" id="MobiDB-lite"/>
    </source>
</evidence>
<dbReference type="EMBL" id="CABFNS010000828">
    <property type="protein sequence ID" value="VUC31015.1"/>
    <property type="molecule type" value="Genomic_DNA"/>
</dbReference>
<accession>A0ABY6UJP8</accession>
<feature type="region of interest" description="Disordered" evidence="1">
    <location>
        <begin position="352"/>
        <end position="372"/>
    </location>
</feature>
<name>A0ABY6UJP8_BIOOC</name>
<keyword evidence="3" id="KW-1185">Reference proteome</keyword>
<gene>
    <name evidence="2" type="ORF">CLO192961_LOCUS298429</name>
</gene>
<feature type="compositionally biased region" description="Basic residues" evidence="1">
    <location>
        <begin position="115"/>
        <end position="126"/>
    </location>
</feature>
<evidence type="ECO:0000313" key="3">
    <source>
        <dbReference type="Proteomes" id="UP000766486"/>
    </source>
</evidence>
<evidence type="ECO:0000313" key="2">
    <source>
        <dbReference type="EMBL" id="VUC31015.1"/>
    </source>
</evidence>
<feature type="region of interest" description="Disordered" evidence="1">
    <location>
        <begin position="109"/>
        <end position="140"/>
    </location>
</feature>
<reference evidence="2 3" key="1">
    <citation type="submission" date="2019-06" db="EMBL/GenBank/DDBJ databases">
        <authorList>
            <person name="Broberg M."/>
        </authorList>
    </citation>
    <scope>NUCLEOTIDE SEQUENCE [LARGE SCALE GENOMIC DNA]</scope>
</reference>
<feature type="region of interest" description="Disordered" evidence="1">
    <location>
        <begin position="284"/>
        <end position="308"/>
    </location>
</feature>
<comment type="caution">
    <text evidence="2">The sequence shown here is derived from an EMBL/GenBank/DDBJ whole genome shotgun (WGS) entry which is preliminary data.</text>
</comment>